<accession>A0A0D2HTM2</accession>
<comment type="similarity">
    <text evidence="1">Belongs to the short-chain dehydrogenases/reductases (SDR) family.</text>
</comment>
<dbReference type="OrthoDB" id="498125at2759"/>
<keyword evidence="3" id="KW-0560">Oxidoreductase</keyword>
<evidence type="ECO:0000256" key="3">
    <source>
        <dbReference type="ARBA" id="ARBA00023002"/>
    </source>
</evidence>
<dbReference type="GeneID" id="27695117"/>
<dbReference type="Proteomes" id="UP000053789">
    <property type="component" value="Unassembled WGS sequence"/>
</dbReference>
<dbReference type="VEuPathDB" id="FungiDB:Z519_02189"/>
<protein>
    <submittedName>
        <fullName evidence="4">Uncharacterized protein</fullName>
    </submittedName>
</protein>
<dbReference type="InterPro" id="IPR002347">
    <property type="entry name" value="SDR_fam"/>
</dbReference>
<dbReference type="EMBL" id="KN846982">
    <property type="protein sequence ID" value="KIW96798.1"/>
    <property type="molecule type" value="Genomic_DNA"/>
</dbReference>
<evidence type="ECO:0000313" key="5">
    <source>
        <dbReference type="Proteomes" id="UP000053789"/>
    </source>
</evidence>
<evidence type="ECO:0000256" key="1">
    <source>
        <dbReference type="ARBA" id="ARBA00006484"/>
    </source>
</evidence>
<dbReference type="PROSITE" id="PS00061">
    <property type="entry name" value="ADH_SHORT"/>
    <property type="match status" value="1"/>
</dbReference>
<dbReference type="PRINTS" id="PR00080">
    <property type="entry name" value="SDRFAMILY"/>
</dbReference>
<reference evidence="4" key="1">
    <citation type="submission" date="2015-01" db="EMBL/GenBank/DDBJ databases">
        <title>The Genome Sequence of Cladophialophora bantiana CBS 173.52.</title>
        <authorList>
            <consortium name="The Broad Institute Genomics Platform"/>
            <person name="Cuomo C."/>
            <person name="de Hoog S."/>
            <person name="Gorbushina A."/>
            <person name="Stielow B."/>
            <person name="Teixiera M."/>
            <person name="Abouelleil A."/>
            <person name="Chapman S.B."/>
            <person name="Priest M."/>
            <person name="Young S.K."/>
            <person name="Wortman J."/>
            <person name="Nusbaum C."/>
            <person name="Birren B."/>
        </authorList>
    </citation>
    <scope>NUCLEOTIDE SEQUENCE [LARGE SCALE GENOMIC DNA]</scope>
    <source>
        <strain evidence="4">CBS 173.52</strain>
    </source>
</reference>
<dbReference type="GO" id="GO:0016491">
    <property type="term" value="F:oxidoreductase activity"/>
    <property type="evidence" value="ECO:0007669"/>
    <property type="project" value="UniProtKB-KW"/>
</dbReference>
<gene>
    <name evidence="4" type="ORF">Z519_02189</name>
</gene>
<dbReference type="CDD" id="cd05233">
    <property type="entry name" value="SDR_c"/>
    <property type="match status" value="1"/>
</dbReference>
<evidence type="ECO:0000256" key="2">
    <source>
        <dbReference type="ARBA" id="ARBA00022857"/>
    </source>
</evidence>
<dbReference type="Gene3D" id="3.40.50.720">
    <property type="entry name" value="NAD(P)-binding Rossmann-like Domain"/>
    <property type="match status" value="1"/>
</dbReference>
<dbReference type="HOGENOM" id="CLU_010194_1_0_1"/>
<dbReference type="PRINTS" id="PR00081">
    <property type="entry name" value="GDHRDH"/>
</dbReference>
<sequence>MPRIGHSPQRLLGLGLGRPLKGNSRNSSHFFQARMVATYSDMQGKIALVTGIGQAHQSKDPNIWGNGAATARLLARNGVKIVGCDLDIKGAETAKSRILSENPGASVDVFATDVTQSTQVKDLVAAAVEKYGRIDYLINNVGLSRPGGPVELTEEAFEQQLKVNLTSAFLCCKQVLPVMVKQQSGSIIATSSIAGLGYMGKAHIGYATTKAALLNFAKCVAVQYAPWGIRINAVIPGLIATPLVERLADEYHEGNYEGLMKQRGGGVPLGRQGTADEVANATLFLLSDAASYITGTSRTVDGGTTAVVCNYG</sequence>
<dbReference type="SUPFAM" id="SSF51735">
    <property type="entry name" value="NAD(P)-binding Rossmann-fold domains"/>
    <property type="match status" value="1"/>
</dbReference>
<evidence type="ECO:0000313" key="4">
    <source>
        <dbReference type="EMBL" id="KIW96798.1"/>
    </source>
</evidence>
<dbReference type="RefSeq" id="XP_016623467.1">
    <property type="nucleotide sequence ID" value="XM_016759946.1"/>
</dbReference>
<dbReference type="PANTHER" id="PTHR24321:SF15">
    <property type="entry name" value="OXIDOREDUCTASE UCPA"/>
    <property type="match status" value="1"/>
</dbReference>
<organism evidence="4 5">
    <name type="scientific">Cladophialophora bantiana (strain ATCC 10958 / CBS 173.52 / CDC B-1940 / NIH 8579)</name>
    <name type="common">Xylohypha bantiana</name>
    <dbReference type="NCBI Taxonomy" id="1442370"/>
    <lineage>
        <taxon>Eukaryota</taxon>
        <taxon>Fungi</taxon>
        <taxon>Dikarya</taxon>
        <taxon>Ascomycota</taxon>
        <taxon>Pezizomycotina</taxon>
        <taxon>Eurotiomycetes</taxon>
        <taxon>Chaetothyriomycetidae</taxon>
        <taxon>Chaetothyriales</taxon>
        <taxon>Herpotrichiellaceae</taxon>
        <taxon>Cladophialophora</taxon>
    </lineage>
</organism>
<proteinExistence type="inferred from homology"/>
<dbReference type="Pfam" id="PF13561">
    <property type="entry name" value="adh_short_C2"/>
    <property type="match status" value="1"/>
</dbReference>
<dbReference type="InterPro" id="IPR020904">
    <property type="entry name" value="Sc_DH/Rdtase_CS"/>
</dbReference>
<dbReference type="AlphaFoldDB" id="A0A0D2HTM2"/>
<name>A0A0D2HTM2_CLAB1</name>
<keyword evidence="5" id="KW-1185">Reference proteome</keyword>
<dbReference type="PANTHER" id="PTHR24321">
    <property type="entry name" value="DEHYDROGENASES, SHORT CHAIN"/>
    <property type="match status" value="1"/>
</dbReference>
<dbReference type="InterPro" id="IPR036291">
    <property type="entry name" value="NAD(P)-bd_dom_sf"/>
</dbReference>
<dbReference type="FunFam" id="3.40.50.720:FF:000084">
    <property type="entry name" value="Short-chain dehydrogenase reductase"/>
    <property type="match status" value="1"/>
</dbReference>
<keyword evidence="2" id="KW-0521">NADP</keyword>